<feature type="compositionally biased region" description="Basic and acidic residues" evidence="1">
    <location>
        <begin position="59"/>
        <end position="72"/>
    </location>
</feature>
<dbReference type="InterPro" id="IPR045635">
    <property type="entry name" value="DUF6412"/>
</dbReference>
<proteinExistence type="predicted"/>
<reference evidence="4" key="1">
    <citation type="journal article" date="2019" name="Int. J. Syst. Evol. Microbiol.">
        <title>The Global Catalogue of Microorganisms (GCM) 10K type strain sequencing project: providing services to taxonomists for standard genome sequencing and annotation.</title>
        <authorList>
            <consortium name="The Broad Institute Genomics Platform"/>
            <consortium name="The Broad Institute Genome Sequencing Center for Infectious Disease"/>
            <person name="Wu L."/>
            <person name="Ma J."/>
        </authorList>
    </citation>
    <scope>NUCLEOTIDE SEQUENCE [LARGE SCALE GENOMIC DNA]</scope>
    <source>
        <strain evidence="4">TBRC 1826</strain>
    </source>
</reference>
<protein>
    <submittedName>
        <fullName evidence="3">DUF6412 domain-containing protein</fullName>
    </submittedName>
</protein>
<evidence type="ECO:0000256" key="2">
    <source>
        <dbReference type="SAM" id="Phobius"/>
    </source>
</evidence>
<organism evidence="3 4">
    <name type="scientific">Nocardiopsis sediminis</name>
    <dbReference type="NCBI Taxonomy" id="1778267"/>
    <lineage>
        <taxon>Bacteria</taxon>
        <taxon>Bacillati</taxon>
        <taxon>Actinomycetota</taxon>
        <taxon>Actinomycetes</taxon>
        <taxon>Streptosporangiales</taxon>
        <taxon>Nocardiopsidaceae</taxon>
        <taxon>Nocardiopsis</taxon>
    </lineage>
</organism>
<gene>
    <name evidence="3" type="ORF">ACFOVU_20705</name>
</gene>
<keyword evidence="2" id="KW-0472">Membrane</keyword>
<comment type="caution">
    <text evidence="3">The sequence shown here is derived from an EMBL/GenBank/DDBJ whole genome shotgun (WGS) entry which is preliminary data.</text>
</comment>
<feature type="region of interest" description="Disordered" evidence="1">
    <location>
        <begin position="55"/>
        <end position="99"/>
    </location>
</feature>
<dbReference type="EMBL" id="JBHSBH010000013">
    <property type="protein sequence ID" value="MFC3998359.1"/>
    <property type="molecule type" value="Genomic_DNA"/>
</dbReference>
<keyword evidence="2" id="KW-1133">Transmembrane helix</keyword>
<dbReference type="Proteomes" id="UP001595847">
    <property type="component" value="Unassembled WGS sequence"/>
</dbReference>
<feature type="transmembrane region" description="Helical" evidence="2">
    <location>
        <begin position="30"/>
        <end position="47"/>
    </location>
</feature>
<keyword evidence="2" id="KW-0812">Transmembrane</keyword>
<sequence>MVHVYVLLQFLFPAADVLLTDAAGPITGSFALLALVAVGAALAWIAVRGVAAWPVPDSEGGRADAMRRRSDRAAAPPLRDPDAPGKPRPRAPGAAPTAA</sequence>
<evidence type="ECO:0000256" key="1">
    <source>
        <dbReference type="SAM" id="MobiDB-lite"/>
    </source>
</evidence>
<dbReference type="RefSeq" id="WP_378536145.1">
    <property type="nucleotide sequence ID" value="NZ_JBHSBH010000013.1"/>
</dbReference>
<evidence type="ECO:0000313" key="3">
    <source>
        <dbReference type="EMBL" id="MFC3998359.1"/>
    </source>
</evidence>
<accession>A0ABV8FSI9</accession>
<keyword evidence="4" id="KW-1185">Reference proteome</keyword>
<evidence type="ECO:0000313" key="4">
    <source>
        <dbReference type="Proteomes" id="UP001595847"/>
    </source>
</evidence>
<dbReference type="Pfam" id="PF19950">
    <property type="entry name" value="DUF6412"/>
    <property type="match status" value="1"/>
</dbReference>
<name>A0ABV8FSI9_9ACTN</name>